<dbReference type="Gene3D" id="3.50.50.60">
    <property type="entry name" value="FAD/NAD(P)-binding domain"/>
    <property type="match status" value="2"/>
</dbReference>
<name>A0A061GB25_THECC</name>
<gene>
    <name evidence="5" type="ORF">TCM_015884</name>
</gene>
<dbReference type="PANTHER" id="PTHR45934:SF9">
    <property type="entry name" value="FAD_NAD(P)-BINDING OXIDOREDUCTASE FAMILY PROTEIN"/>
    <property type="match status" value="1"/>
</dbReference>
<dbReference type="GO" id="GO:0071949">
    <property type="term" value="F:FAD binding"/>
    <property type="evidence" value="ECO:0007669"/>
    <property type="project" value="InterPro"/>
</dbReference>
<dbReference type="InterPro" id="IPR044560">
    <property type="entry name" value="MOase"/>
</dbReference>
<evidence type="ECO:0000313" key="5">
    <source>
        <dbReference type="EMBL" id="EOY24219.1"/>
    </source>
</evidence>
<dbReference type="Proteomes" id="UP000026915">
    <property type="component" value="Chromosome 3"/>
</dbReference>
<evidence type="ECO:0000313" key="6">
    <source>
        <dbReference type="Proteomes" id="UP000026915"/>
    </source>
</evidence>
<comment type="similarity">
    <text evidence="3">Belongs to the 3-hydroxybenzoate 6-hydroxylase family.</text>
</comment>
<feature type="domain" description="FAD-binding" evidence="4">
    <location>
        <begin position="59"/>
        <end position="135"/>
    </location>
</feature>
<keyword evidence="2" id="KW-0503">Monooxygenase</keyword>
<dbReference type="SUPFAM" id="SSF51905">
    <property type="entry name" value="FAD/NAD(P)-binding domain"/>
    <property type="match status" value="1"/>
</dbReference>
<evidence type="ECO:0000256" key="2">
    <source>
        <dbReference type="ARBA" id="ARBA00023033"/>
    </source>
</evidence>
<reference evidence="5 6" key="1">
    <citation type="journal article" date="2013" name="Genome Biol.">
        <title>The genome sequence of the most widely cultivated cacao type and its use to identify candidate genes regulating pod color.</title>
        <authorList>
            <person name="Motamayor J.C."/>
            <person name="Mockaitis K."/>
            <person name="Schmutz J."/>
            <person name="Haiminen N."/>
            <person name="Iii D.L."/>
            <person name="Cornejo O."/>
            <person name="Findley S.D."/>
            <person name="Zheng P."/>
            <person name="Utro F."/>
            <person name="Royaert S."/>
            <person name="Saski C."/>
            <person name="Jenkins J."/>
            <person name="Podicheti R."/>
            <person name="Zhao M."/>
            <person name="Scheffler B.E."/>
            <person name="Stack J.C."/>
            <person name="Feltus F.A."/>
            <person name="Mustiga G.M."/>
            <person name="Amores F."/>
            <person name="Phillips W."/>
            <person name="Marelli J.P."/>
            <person name="May G.D."/>
            <person name="Shapiro H."/>
            <person name="Ma J."/>
            <person name="Bustamante C.D."/>
            <person name="Schnell R.J."/>
            <person name="Main D."/>
            <person name="Gilbert D."/>
            <person name="Parida L."/>
            <person name="Kuhn D.N."/>
        </authorList>
    </citation>
    <scope>NUCLEOTIDE SEQUENCE [LARGE SCALE GENOMIC DNA]</scope>
    <source>
        <strain evidence="6">cv. Matina 1-6</strain>
    </source>
</reference>
<evidence type="ECO:0000259" key="4">
    <source>
        <dbReference type="Pfam" id="PF01494"/>
    </source>
</evidence>
<protein>
    <submittedName>
        <fullName evidence="5">FAD/NAD(P)-binding oxidoreductase family protein isoform 2</fullName>
    </submittedName>
</protein>
<dbReference type="Pfam" id="PF01494">
    <property type="entry name" value="FAD_binding_3"/>
    <property type="match status" value="2"/>
</dbReference>
<keyword evidence="6" id="KW-1185">Reference proteome</keyword>
<proteinExistence type="inferred from homology"/>
<dbReference type="EMBL" id="CM001881">
    <property type="protein sequence ID" value="EOY24219.1"/>
    <property type="molecule type" value="Genomic_DNA"/>
</dbReference>
<evidence type="ECO:0000256" key="3">
    <source>
        <dbReference type="ARBA" id="ARBA00024018"/>
    </source>
</evidence>
<evidence type="ECO:0000256" key="1">
    <source>
        <dbReference type="ARBA" id="ARBA00023002"/>
    </source>
</evidence>
<accession>A0A061GB25</accession>
<dbReference type="AlphaFoldDB" id="A0A061GB25"/>
<dbReference type="InterPro" id="IPR036188">
    <property type="entry name" value="FAD/NAD-bd_sf"/>
</dbReference>
<dbReference type="InterPro" id="IPR002938">
    <property type="entry name" value="FAD-bd"/>
</dbReference>
<sequence>MAIATRSPLRLNSPMSRPSLYNSQRRVFFQSHAWFRAQPRTKPICASAIKAEAGAQKEDIVIVGAGIAGLATAVSLRRLGIGSLVLEQAESLRTGGSSLTLFKNGWRVLDAIGVADSLRSQFLEIQGMVVKSEDGRELRSFKFKDEDQTQEVRAVERRILLETLANQLPPEAVQFSSKLAKIETSENGETLLELTNGTRLLAKPKITDPILLKKLAKELIKNWPPELLKLIDLTPDEAISKAPLVDRWLWPGISPPASAGKVVLVGDAWHPMTPNLGQGACCALEDAVILTRKLADGIKSGPESIEGALRAYGEERWPRIFPITIRANLVGSLLQWDDPLVCSVRDNVVIPKLVRLGSMLEHTNFECEPLET</sequence>
<dbReference type="GO" id="GO:0004497">
    <property type="term" value="F:monooxygenase activity"/>
    <property type="evidence" value="ECO:0007669"/>
    <property type="project" value="UniProtKB-KW"/>
</dbReference>
<keyword evidence="1" id="KW-0560">Oxidoreductase</keyword>
<organism evidence="5 6">
    <name type="scientific">Theobroma cacao</name>
    <name type="common">Cacao</name>
    <name type="synonym">Cocoa</name>
    <dbReference type="NCBI Taxonomy" id="3641"/>
    <lineage>
        <taxon>Eukaryota</taxon>
        <taxon>Viridiplantae</taxon>
        <taxon>Streptophyta</taxon>
        <taxon>Embryophyta</taxon>
        <taxon>Tracheophyta</taxon>
        <taxon>Spermatophyta</taxon>
        <taxon>Magnoliopsida</taxon>
        <taxon>eudicotyledons</taxon>
        <taxon>Gunneridae</taxon>
        <taxon>Pentapetalae</taxon>
        <taxon>rosids</taxon>
        <taxon>malvids</taxon>
        <taxon>Malvales</taxon>
        <taxon>Malvaceae</taxon>
        <taxon>Byttnerioideae</taxon>
        <taxon>Theobroma</taxon>
    </lineage>
</organism>
<feature type="domain" description="FAD-binding" evidence="4">
    <location>
        <begin position="258"/>
        <end position="319"/>
    </location>
</feature>
<dbReference type="PANTHER" id="PTHR45934">
    <property type="entry name" value="FAD/NAD(P)-BINDING OXIDOREDUCTASE FAMILY PROTEIN"/>
    <property type="match status" value="1"/>
</dbReference>
<dbReference type="Gramene" id="EOY24219">
    <property type="protein sequence ID" value="EOY24219"/>
    <property type="gene ID" value="TCM_015884"/>
</dbReference>